<accession>A0A814UNR0</accession>
<comment type="caution">
    <text evidence="7">The sequence shown here is derived from an EMBL/GenBank/DDBJ whole genome shotgun (WGS) entry which is preliminary data.</text>
</comment>
<keyword evidence="3 5" id="KW-1133">Transmembrane helix</keyword>
<proteinExistence type="predicted"/>
<evidence type="ECO:0000259" key="6">
    <source>
        <dbReference type="PROSITE" id="PS50262"/>
    </source>
</evidence>
<protein>
    <recommendedName>
        <fullName evidence="6">G-protein coupled receptors family 1 profile domain-containing protein</fullName>
    </recommendedName>
</protein>
<dbReference type="SUPFAM" id="SSF81321">
    <property type="entry name" value="Family A G protein-coupled receptor-like"/>
    <property type="match status" value="1"/>
</dbReference>
<feature type="transmembrane region" description="Helical" evidence="5">
    <location>
        <begin position="117"/>
        <end position="138"/>
    </location>
</feature>
<name>A0A814UNR0_9BILA</name>
<evidence type="ECO:0000256" key="2">
    <source>
        <dbReference type="ARBA" id="ARBA00022692"/>
    </source>
</evidence>
<evidence type="ECO:0000313" key="9">
    <source>
        <dbReference type="EMBL" id="CAF3942235.1"/>
    </source>
</evidence>
<evidence type="ECO:0000313" key="11">
    <source>
        <dbReference type="Proteomes" id="UP000663829"/>
    </source>
</evidence>
<dbReference type="Proteomes" id="UP000677228">
    <property type="component" value="Unassembled WGS sequence"/>
</dbReference>
<comment type="subcellular location">
    <subcellularLocation>
        <location evidence="1">Membrane</location>
    </subcellularLocation>
</comment>
<dbReference type="Proteomes" id="UP000663829">
    <property type="component" value="Unassembled WGS sequence"/>
</dbReference>
<evidence type="ECO:0000313" key="10">
    <source>
        <dbReference type="EMBL" id="CAF4381013.1"/>
    </source>
</evidence>
<dbReference type="Proteomes" id="UP000682733">
    <property type="component" value="Unassembled WGS sequence"/>
</dbReference>
<gene>
    <name evidence="7" type="ORF">GPM918_LOCUS22549</name>
    <name evidence="8" type="ORF">OVA965_LOCUS40998</name>
    <name evidence="9" type="ORF">SRO942_LOCUS22547</name>
    <name evidence="10" type="ORF">TMI583_LOCUS42543</name>
</gene>
<organism evidence="7 11">
    <name type="scientific">Didymodactylos carnosus</name>
    <dbReference type="NCBI Taxonomy" id="1234261"/>
    <lineage>
        <taxon>Eukaryota</taxon>
        <taxon>Metazoa</taxon>
        <taxon>Spiralia</taxon>
        <taxon>Gnathifera</taxon>
        <taxon>Rotifera</taxon>
        <taxon>Eurotatoria</taxon>
        <taxon>Bdelloidea</taxon>
        <taxon>Philodinida</taxon>
        <taxon>Philodinidae</taxon>
        <taxon>Didymodactylos</taxon>
    </lineage>
</organism>
<evidence type="ECO:0000256" key="1">
    <source>
        <dbReference type="ARBA" id="ARBA00004370"/>
    </source>
</evidence>
<dbReference type="AlphaFoldDB" id="A0A814UNR0"/>
<evidence type="ECO:0000256" key="5">
    <source>
        <dbReference type="SAM" id="Phobius"/>
    </source>
</evidence>
<dbReference type="Gene3D" id="1.20.1070.10">
    <property type="entry name" value="Rhodopsin 7-helix transmembrane proteins"/>
    <property type="match status" value="1"/>
</dbReference>
<feature type="domain" description="G-protein coupled receptors family 1 profile" evidence="6">
    <location>
        <begin position="1"/>
        <end position="148"/>
    </location>
</feature>
<dbReference type="EMBL" id="CAJOBC010007765">
    <property type="protein sequence ID" value="CAF3942235.1"/>
    <property type="molecule type" value="Genomic_DNA"/>
</dbReference>
<dbReference type="GO" id="GO:0016020">
    <property type="term" value="C:membrane"/>
    <property type="evidence" value="ECO:0007669"/>
    <property type="project" value="UniProtKB-SubCell"/>
</dbReference>
<keyword evidence="2 5" id="KW-0812">Transmembrane</keyword>
<feature type="transmembrane region" description="Helical" evidence="5">
    <location>
        <begin position="34"/>
        <end position="60"/>
    </location>
</feature>
<evidence type="ECO:0000313" key="7">
    <source>
        <dbReference type="EMBL" id="CAF1178090.1"/>
    </source>
</evidence>
<evidence type="ECO:0000256" key="3">
    <source>
        <dbReference type="ARBA" id="ARBA00022989"/>
    </source>
</evidence>
<keyword evidence="4 5" id="KW-0472">Membrane</keyword>
<dbReference type="InterPro" id="IPR017452">
    <property type="entry name" value="GPCR_Rhodpsn_7TM"/>
</dbReference>
<feature type="transmembrane region" description="Helical" evidence="5">
    <location>
        <begin position="81"/>
        <end position="105"/>
    </location>
</feature>
<dbReference type="PROSITE" id="PS50262">
    <property type="entry name" value="G_PROTEIN_RECEP_F1_2"/>
    <property type="match status" value="1"/>
</dbReference>
<dbReference type="Proteomes" id="UP000681722">
    <property type="component" value="Unassembled WGS sequence"/>
</dbReference>
<reference evidence="7" key="1">
    <citation type="submission" date="2021-02" db="EMBL/GenBank/DDBJ databases">
        <authorList>
            <person name="Nowell W R."/>
        </authorList>
    </citation>
    <scope>NUCLEOTIDE SEQUENCE</scope>
</reference>
<evidence type="ECO:0000313" key="8">
    <source>
        <dbReference type="EMBL" id="CAF1581432.1"/>
    </source>
</evidence>
<dbReference type="OrthoDB" id="10060794at2759"/>
<sequence>MAVSCWPIFANGYQYENESRLCTLTSKNVLISSMAFITIFLIPYAFVILLYTLVLYYAHITKSQLQHDDFRMRTLKRNMKIFKRIIILVLTLSVGGFPYIILILLNYFTNGNVWWPFYSIGVIFIPLSTTIATMVMFFTNKTVKTLLYTRLRYNFQNQQQRTGNTITMITNPIFPMP</sequence>
<evidence type="ECO:0000256" key="4">
    <source>
        <dbReference type="ARBA" id="ARBA00023136"/>
    </source>
</evidence>
<dbReference type="EMBL" id="CAJOBA010069107">
    <property type="protein sequence ID" value="CAF4381013.1"/>
    <property type="molecule type" value="Genomic_DNA"/>
</dbReference>
<dbReference type="EMBL" id="CAJNOQ010007764">
    <property type="protein sequence ID" value="CAF1178090.1"/>
    <property type="molecule type" value="Genomic_DNA"/>
</dbReference>
<keyword evidence="11" id="KW-1185">Reference proteome</keyword>
<dbReference type="EMBL" id="CAJNOK010046014">
    <property type="protein sequence ID" value="CAF1581432.1"/>
    <property type="molecule type" value="Genomic_DNA"/>
</dbReference>